<accession>A0A845QB81</accession>
<dbReference type="RefSeq" id="WP_160587393.1">
    <property type="nucleotide sequence ID" value="NZ_BMHN01000001.1"/>
</dbReference>
<protein>
    <submittedName>
        <fullName evidence="7">LemA family protein</fullName>
    </submittedName>
</protein>
<dbReference type="Gene3D" id="1.20.1440.20">
    <property type="entry name" value="LemA-like domain"/>
    <property type="match status" value="1"/>
</dbReference>
<evidence type="ECO:0000313" key="8">
    <source>
        <dbReference type="Proteomes" id="UP000470384"/>
    </source>
</evidence>
<keyword evidence="4 6" id="KW-1133">Transmembrane helix</keyword>
<keyword evidence="5 6" id="KW-0472">Membrane</keyword>
<evidence type="ECO:0000256" key="1">
    <source>
        <dbReference type="ARBA" id="ARBA00004167"/>
    </source>
</evidence>
<dbReference type="Proteomes" id="UP000470384">
    <property type="component" value="Unassembled WGS sequence"/>
</dbReference>
<dbReference type="PANTHER" id="PTHR34478:SF2">
    <property type="entry name" value="MEMBRANE PROTEIN"/>
    <property type="match status" value="1"/>
</dbReference>
<dbReference type="Pfam" id="PF04011">
    <property type="entry name" value="LemA"/>
    <property type="match status" value="1"/>
</dbReference>
<dbReference type="GeneID" id="300655136"/>
<evidence type="ECO:0000256" key="5">
    <source>
        <dbReference type="ARBA" id="ARBA00023136"/>
    </source>
</evidence>
<dbReference type="AlphaFoldDB" id="A0A845QB81"/>
<comment type="caution">
    <text evidence="7">The sequence shown here is derived from an EMBL/GenBank/DDBJ whole genome shotgun (WGS) entry which is preliminary data.</text>
</comment>
<evidence type="ECO:0000256" key="3">
    <source>
        <dbReference type="ARBA" id="ARBA00022692"/>
    </source>
</evidence>
<gene>
    <name evidence="7" type="ORF">GTQ45_06605</name>
</gene>
<keyword evidence="8" id="KW-1185">Reference proteome</keyword>
<dbReference type="EMBL" id="WXYQ01000005">
    <property type="protein sequence ID" value="NBG95400.1"/>
    <property type="molecule type" value="Genomic_DNA"/>
</dbReference>
<comment type="subcellular location">
    <subcellularLocation>
        <location evidence="1">Membrane</location>
        <topology evidence="1">Single-pass membrane protein</topology>
    </subcellularLocation>
</comment>
<proteinExistence type="inferred from homology"/>
<reference evidence="7 8" key="1">
    <citation type="journal article" date="2016" name="Int. J. Syst. Evol. Microbiol.">
        <title>Pyruvatibacter mobilis gen. nov., sp. nov., a marine bacterium from the culture broth of Picochlorum sp. 122.</title>
        <authorList>
            <person name="Wang G."/>
            <person name="Tang M."/>
            <person name="Wu H."/>
            <person name="Dai S."/>
            <person name="Li T."/>
            <person name="Chen C."/>
            <person name="He H."/>
            <person name="Fan J."/>
            <person name="Xiang W."/>
            <person name="Li X."/>
        </authorList>
    </citation>
    <scope>NUCLEOTIDE SEQUENCE [LARGE SCALE GENOMIC DNA]</scope>
    <source>
        <strain evidence="7 8">GYP-11</strain>
    </source>
</reference>
<feature type="transmembrane region" description="Helical" evidence="6">
    <location>
        <begin position="6"/>
        <end position="24"/>
    </location>
</feature>
<dbReference type="InterPro" id="IPR007156">
    <property type="entry name" value="MamQ_LemA"/>
</dbReference>
<dbReference type="OrthoDB" id="9804152at2"/>
<evidence type="ECO:0000256" key="2">
    <source>
        <dbReference type="ARBA" id="ARBA00008854"/>
    </source>
</evidence>
<name>A0A845QB81_9HYPH</name>
<dbReference type="PANTHER" id="PTHR34478">
    <property type="entry name" value="PROTEIN LEMA"/>
    <property type="match status" value="1"/>
</dbReference>
<dbReference type="InterPro" id="IPR023353">
    <property type="entry name" value="LemA-like_dom_sf"/>
</dbReference>
<keyword evidence="3 6" id="KW-0812">Transmembrane</keyword>
<dbReference type="SUPFAM" id="SSF140478">
    <property type="entry name" value="LemA-like"/>
    <property type="match status" value="1"/>
</dbReference>
<comment type="similarity">
    <text evidence="2">Belongs to the LemA family.</text>
</comment>
<organism evidence="7 8">
    <name type="scientific">Pyruvatibacter mobilis</name>
    <dbReference type="NCBI Taxonomy" id="1712261"/>
    <lineage>
        <taxon>Bacteria</taxon>
        <taxon>Pseudomonadati</taxon>
        <taxon>Pseudomonadota</taxon>
        <taxon>Alphaproteobacteria</taxon>
        <taxon>Hyphomicrobiales</taxon>
        <taxon>Parvibaculaceae</taxon>
        <taxon>Pyruvatibacter</taxon>
    </lineage>
</organism>
<evidence type="ECO:0000313" key="7">
    <source>
        <dbReference type="EMBL" id="NBG95400.1"/>
    </source>
</evidence>
<evidence type="ECO:0000256" key="4">
    <source>
        <dbReference type="ARBA" id="ARBA00022989"/>
    </source>
</evidence>
<sequence length="189" mass="21102">MEIILGIVALVLIGGYIWYVTLIARRNRAREALSSIDVQLRKRHDLIPNVLTIAQRFMEHEKELLTEVTELRARAMADYNPDDPAAVKSHIEAERSLQAGMMRFFATAEAYPELRSAEAMTKAQDTYTEVEGHISAARRFYNAAVTDLNNAVEVFPGSVIAGMASVKPMPFYEVEEAARAPVNAGDYLK</sequence>
<evidence type="ECO:0000256" key="6">
    <source>
        <dbReference type="SAM" id="Phobius"/>
    </source>
</evidence>
<dbReference type="GO" id="GO:0016020">
    <property type="term" value="C:membrane"/>
    <property type="evidence" value="ECO:0007669"/>
    <property type="project" value="UniProtKB-SubCell"/>
</dbReference>